<dbReference type="Proteomes" id="UP000069940">
    <property type="component" value="Unassembled WGS sequence"/>
</dbReference>
<dbReference type="RefSeq" id="XP_062700083.1">
    <property type="nucleotide sequence ID" value="XM_062844099.1"/>
</dbReference>
<reference evidence="3" key="1">
    <citation type="journal article" date="2015" name="Proc. Natl. Acad. Sci. U.S.A.">
        <title>Genome sequence of the Asian Tiger mosquito, Aedes albopictus, reveals insights into its biology, genetics, and evolution.</title>
        <authorList>
            <person name="Chen X.G."/>
            <person name="Jiang X."/>
            <person name="Gu J."/>
            <person name="Xu M."/>
            <person name="Wu Y."/>
            <person name="Deng Y."/>
            <person name="Zhang C."/>
            <person name="Bonizzoni M."/>
            <person name="Dermauw W."/>
            <person name="Vontas J."/>
            <person name="Armbruster P."/>
            <person name="Huang X."/>
            <person name="Yang Y."/>
            <person name="Zhang H."/>
            <person name="He W."/>
            <person name="Peng H."/>
            <person name="Liu Y."/>
            <person name="Wu K."/>
            <person name="Chen J."/>
            <person name="Lirakis M."/>
            <person name="Topalis P."/>
            <person name="Van Leeuwen T."/>
            <person name="Hall A.B."/>
            <person name="Jiang X."/>
            <person name="Thorpe C."/>
            <person name="Mueller R.L."/>
            <person name="Sun C."/>
            <person name="Waterhouse R.M."/>
            <person name="Yan G."/>
            <person name="Tu Z.J."/>
            <person name="Fang X."/>
            <person name="James A.A."/>
        </authorList>
    </citation>
    <scope>NUCLEOTIDE SEQUENCE [LARGE SCALE GENOMIC DNA]</scope>
    <source>
        <strain evidence="3">Foshan</strain>
    </source>
</reference>
<keyword evidence="3" id="KW-1185">Reference proteome</keyword>
<name>A0ABM1YZN5_AEDAL</name>
<evidence type="ECO:0000256" key="1">
    <source>
        <dbReference type="SAM" id="MobiDB-lite"/>
    </source>
</evidence>
<reference evidence="2" key="2">
    <citation type="submission" date="2025-05" db="UniProtKB">
        <authorList>
            <consortium name="EnsemblMetazoa"/>
        </authorList>
    </citation>
    <scope>IDENTIFICATION</scope>
    <source>
        <strain evidence="2">Foshan</strain>
    </source>
</reference>
<protein>
    <submittedName>
        <fullName evidence="2">Uncharacterized protein</fullName>
    </submittedName>
</protein>
<accession>A0ABM1YZN5</accession>
<feature type="compositionally biased region" description="Polar residues" evidence="1">
    <location>
        <begin position="103"/>
        <end position="112"/>
    </location>
</feature>
<dbReference type="EnsemblMetazoa" id="AALFPA23_013605.R19705">
    <property type="protein sequence ID" value="AALFPA23_013605.P19705"/>
    <property type="gene ID" value="AALFPA23_013605"/>
</dbReference>
<evidence type="ECO:0000313" key="3">
    <source>
        <dbReference type="Proteomes" id="UP000069940"/>
    </source>
</evidence>
<sequence length="272" mass="31297">MANIDDSEMKLVELIITNPEESELSDESYVFNAYIFLAHGYTREYARTLDEKALNDVFSVAKWTAHKHALRQKLMKWEESILYQEGNTEEAAQRSDSVPVRNEANSAVSGSPQRKLLPTSVSRALLDSILERNEKGKIVCKYFQLHQRLDKQQRKFLAHTIVDYYIASQKYFSLPDMSRFAELIAERFPSEIPVTYYNPRNKSANKRHPSGMLYDRFHNRKKTSPTTISSTPATETTFHSEQKEAALQLSVTGKTIRVKALFFIATQNFPAF</sequence>
<dbReference type="GeneID" id="109428733"/>
<proteinExistence type="predicted"/>
<evidence type="ECO:0000313" key="2">
    <source>
        <dbReference type="EnsemblMetazoa" id="AALFPA23_013605.P19705"/>
    </source>
</evidence>
<organism evidence="2 3">
    <name type="scientific">Aedes albopictus</name>
    <name type="common">Asian tiger mosquito</name>
    <name type="synonym">Stegomyia albopicta</name>
    <dbReference type="NCBI Taxonomy" id="7160"/>
    <lineage>
        <taxon>Eukaryota</taxon>
        <taxon>Metazoa</taxon>
        <taxon>Ecdysozoa</taxon>
        <taxon>Arthropoda</taxon>
        <taxon>Hexapoda</taxon>
        <taxon>Insecta</taxon>
        <taxon>Pterygota</taxon>
        <taxon>Neoptera</taxon>
        <taxon>Endopterygota</taxon>
        <taxon>Diptera</taxon>
        <taxon>Nematocera</taxon>
        <taxon>Culicoidea</taxon>
        <taxon>Culicidae</taxon>
        <taxon>Culicinae</taxon>
        <taxon>Aedini</taxon>
        <taxon>Aedes</taxon>
        <taxon>Stegomyia</taxon>
    </lineage>
</organism>
<feature type="region of interest" description="Disordered" evidence="1">
    <location>
        <begin position="88"/>
        <end position="114"/>
    </location>
</feature>